<accession>A0AAN9K1A4</accession>
<comment type="caution">
    <text evidence="1">The sequence shown here is derived from an EMBL/GenBank/DDBJ whole genome shotgun (WGS) entry which is preliminary data.</text>
</comment>
<reference evidence="1 2" key="1">
    <citation type="submission" date="2024-01" db="EMBL/GenBank/DDBJ databases">
        <title>The genomes of 5 underutilized Papilionoideae crops provide insights into root nodulation and disease resistanc.</title>
        <authorList>
            <person name="Jiang F."/>
        </authorList>
    </citation>
    <scope>NUCLEOTIDE SEQUENCE [LARGE SCALE GENOMIC DNA]</scope>
    <source>
        <strain evidence="1">LVBAO_FW01</strain>
        <tissue evidence="1">Leaves</tissue>
    </source>
</reference>
<organism evidence="1 2">
    <name type="scientific">Canavalia gladiata</name>
    <name type="common">Sword bean</name>
    <name type="synonym">Dolichos gladiatus</name>
    <dbReference type="NCBI Taxonomy" id="3824"/>
    <lineage>
        <taxon>Eukaryota</taxon>
        <taxon>Viridiplantae</taxon>
        <taxon>Streptophyta</taxon>
        <taxon>Embryophyta</taxon>
        <taxon>Tracheophyta</taxon>
        <taxon>Spermatophyta</taxon>
        <taxon>Magnoliopsida</taxon>
        <taxon>eudicotyledons</taxon>
        <taxon>Gunneridae</taxon>
        <taxon>Pentapetalae</taxon>
        <taxon>rosids</taxon>
        <taxon>fabids</taxon>
        <taxon>Fabales</taxon>
        <taxon>Fabaceae</taxon>
        <taxon>Papilionoideae</taxon>
        <taxon>50 kb inversion clade</taxon>
        <taxon>NPAAA clade</taxon>
        <taxon>indigoferoid/millettioid clade</taxon>
        <taxon>Phaseoleae</taxon>
        <taxon>Canavalia</taxon>
    </lineage>
</organism>
<gene>
    <name evidence="1" type="ORF">VNO77_41054</name>
</gene>
<dbReference type="Proteomes" id="UP001367508">
    <property type="component" value="Unassembled WGS sequence"/>
</dbReference>
<sequence>MLTCSFPIQFVQLFQLTSELRTALTCLDQALLMFMVWGSIVKSLDAHIVASILEANVFSFVMKWPVAISA</sequence>
<evidence type="ECO:0000313" key="2">
    <source>
        <dbReference type="Proteomes" id="UP001367508"/>
    </source>
</evidence>
<name>A0AAN9K1A4_CANGL</name>
<dbReference type="EMBL" id="JAYMYQ010000010">
    <property type="protein sequence ID" value="KAK7307732.1"/>
    <property type="molecule type" value="Genomic_DNA"/>
</dbReference>
<keyword evidence="2" id="KW-1185">Reference proteome</keyword>
<dbReference type="AlphaFoldDB" id="A0AAN9K1A4"/>
<protein>
    <submittedName>
        <fullName evidence="1">Uncharacterized protein</fullName>
    </submittedName>
</protein>
<proteinExistence type="predicted"/>
<evidence type="ECO:0000313" key="1">
    <source>
        <dbReference type="EMBL" id="KAK7307732.1"/>
    </source>
</evidence>